<evidence type="ECO:0008006" key="4">
    <source>
        <dbReference type="Google" id="ProtNLM"/>
    </source>
</evidence>
<accession>A0A9N9QBY8</accession>
<feature type="chain" id="PRO_5040332799" description="Cell wall protein" evidence="1">
    <location>
        <begin position="19"/>
        <end position="171"/>
    </location>
</feature>
<comment type="caution">
    <text evidence="2">The sequence shown here is derived from an EMBL/GenBank/DDBJ whole genome shotgun (WGS) entry which is preliminary data.</text>
</comment>
<feature type="signal peptide" evidence="1">
    <location>
        <begin position="1"/>
        <end position="18"/>
    </location>
</feature>
<sequence>MHFASGLLLALGLSFVAATPVTHSHSHARRANSKATACTPEIKALVAGINKNIDIQKQELAQTKVISEAQTKNPPDAAAIKADQAKLVEIVKEGAAVRANNQKIAPAGNAALPGLAKVANAQAGELKIAEALTGKTATDAKSLASLTEMFTGGIKQNQQNAKDAAGNCTTA</sequence>
<evidence type="ECO:0000256" key="1">
    <source>
        <dbReference type="SAM" id="SignalP"/>
    </source>
</evidence>
<protein>
    <recommendedName>
        <fullName evidence="4">Cell wall protein</fullName>
    </recommendedName>
</protein>
<evidence type="ECO:0000313" key="3">
    <source>
        <dbReference type="Proteomes" id="UP000701801"/>
    </source>
</evidence>
<dbReference type="Proteomes" id="UP000701801">
    <property type="component" value="Unassembled WGS sequence"/>
</dbReference>
<proteinExistence type="predicted"/>
<reference evidence="2" key="1">
    <citation type="submission" date="2021-07" db="EMBL/GenBank/DDBJ databases">
        <authorList>
            <person name="Durling M."/>
        </authorList>
    </citation>
    <scope>NUCLEOTIDE SEQUENCE</scope>
</reference>
<evidence type="ECO:0000313" key="2">
    <source>
        <dbReference type="EMBL" id="CAG8982589.1"/>
    </source>
</evidence>
<organism evidence="2 3">
    <name type="scientific">Hymenoscyphus albidus</name>
    <dbReference type="NCBI Taxonomy" id="595503"/>
    <lineage>
        <taxon>Eukaryota</taxon>
        <taxon>Fungi</taxon>
        <taxon>Dikarya</taxon>
        <taxon>Ascomycota</taxon>
        <taxon>Pezizomycotina</taxon>
        <taxon>Leotiomycetes</taxon>
        <taxon>Helotiales</taxon>
        <taxon>Helotiaceae</taxon>
        <taxon>Hymenoscyphus</taxon>
    </lineage>
</organism>
<gene>
    <name evidence="2" type="ORF">HYALB_00007306</name>
</gene>
<dbReference type="OrthoDB" id="3638982at2759"/>
<name>A0A9N9QBY8_9HELO</name>
<dbReference type="AlphaFoldDB" id="A0A9N9QBY8"/>
<keyword evidence="3" id="KW-1185">Reference proteome</keyword>
<dbReference type="EMBL" id="CAJVRM010000651">
    <property type="protein sequence ID" value="CAG8982589.1"/>
    <property type="molecule type" value="Genomic_DNA"/>
</dbReference>
<keyword evidence="1" id="KW-0732">Signal</keyword>